<comment type="caution">
    <text evidence="1">The sequence shown here is derived from an EMBL/GenBank/DDBJ whole genome shotgun (WGS) entry which is preliminary data.</text>
</comment>
<name>A0A7W9L3K9_9HYPH</name>
<keyword evidence="2" id="KW-1185">Reference proteome</keyword>
<proteinExistence type="predicted"/>
<protein>
    <submittedName>
        <fullName evidence="1">Uncharacterized protein</fullName>
    </submittedName>
</protein>
<organism evidence="1 2">
    <name type="scientific">Prosthecomicrobium pneumaticum</name>
    <dbReference type="NCBI Taxonomy" id="81895"/>
    <lineage>
        <taxon>Bacteria</taxon>
        <taxon>Pseudomonadati</taxon>
        <taxon>Pseudomonadota</taxon>
        <taxon>Alphaproteobacteria</taxon>
        <taxon>Hyphomicrobiales</taxon>
        <taxon>Kaistiaceae</taxon>
        <taxon>Prosthecomicrobium</taxon>
    </lineage>
</organism>
<dbReference type="RefSeq" id="WP_183858067.1">
    <property type="nucleotide sequence ID" value="NZ_JACHOO010000009.1"/>
</dbReference>
<accession>A0A7W9L3K9</accession>
<sequence>MATSFRKMHALGEIERLAKAEQARTGAPYAKAYAGVLDTPEGRRAYDAYEVERRAEAAAAPIPAAAREAALAKRALDLEIENYARARNVPLHEATEAVLATPAGRRLYDRAA</sequence>
<evidence type="ECO:0000313" key="2">
    <source>
        <dbReference type="Proteomes" id="UP000523821"/>
    </source>
</evidence>
<dbReference type="EMBL" id="JACHOO010000009">
    <property type="protein sequence ID" value="MBB5754629.1"/>
    <property type="molecule type" value="Genomic_DNA"/>
</dbReference>
<gene>
    <name evidence="1" type="ORF">GGQ63_003717</name>
</gene>
<evidence type="ECO:0000313" key="1">
    <source>
        <dbReference type="EMBL" id="MBB5754629.1"/>
    </source>
</evidence>
<reference evidence="1 2" key="1">
    <citation type="submission" date="2020-08" db="EMBL/GenBank/DDBJ databases">
        <title>Genomic Encyclopedia of Type Strains, Phase IV (KMG-IV): sequencing the most valuable type-strain genomes for metagenomic binning, comparative biology and taxonomic classification.</title>
        <authorList>
            <person name="Goeker M."/>
        </authorList>
    </citation>
    <scope>NUCLEOTIDE SEQUENCE [LARGE SCALE GENOMIC DNA]</scope>
    <source>
        <strain evidence="1 2">DSM 16268</strain>
    </source>
</reference>
<dbReference type="Proteomes" id="UP000523821">
    <property type="component" value="Unassembled WGS sequence"/>
</dbReference>
<dbReference type="AlphaFoldDB" id="A0A7W9L3K9"/>